<keyword evidence="1" id="KW-1133">Transmembrane helix</keyword>
<dbReference type="PANTHER" id="PTHR44757:SF2">
    <property type="entry name" value="BIOFILM ARCHITECTURE MAINTENANCE PROTEIN MBAA"/>
    <property type="match status" value="1"/>
</dbReference>
<keyword evidence="1" id="KW-0472">Membrane</keyword>
<dbReference type="InterPro" id="IPR052155">
    <property type="entry name" value="Biofilm_reg_signaling"/>
</dbReference>
<feature type="transmembrane region" description="Helical" evidence="1">
    <location>
        <begin position="122"/>
        <end position="138"/>
    </location>
</feature>
<dbReference type="InterPro" id="IPR043128">
    <property type="entry name" value="Rev_trsase/Diguanyl_cyclase"/>
</dbReference>
<dbReference type="InterPro" id="IPR000160">
    <property type="entry name" value="GGDEF_dom"/>
</dbReference>
<dbReference type="RefSeq" id="WP_422862584.1">
    <property type="nucleotide sequence ID" value="NZ_JAMSKV010000001.1"/>
</dbReference>
<feature type="transmembrane region" description="Helical" evidence="1">
    <location>
        <begin position="92"/>
        <end position="116"/>
    </location>
</feature>
<gene>
    <name evidence="3" type="ORF">NFI95_01600</name>
</gene>
<feature type="transmembrane region" description="Helical" evidence="1">
    <location>
        <begin position="173"/>
        <end position="192"/>
    </location>
</feature>
<protein>
    <submittedName>
        <fullName evidence="3">GGDEF domain-containing protein</fullName>
    </submittedName>
</protein>
<feature type="domain" description="GGDEF" evidence="2">
    <location>
        <begin position="237"/>
        <end position="369"/>
    </location>
</feature>
<reference evidence="3 4" key="1">
    <citation type="submission" date="2022-06" db="EMBL/GenBank/DDBJ databases">
        <title>Endosaccharibacter gen. nov., sp. nov., endophytic bacteria isolated from sugarcane.</title>
        <authorList>
            <person name="Pitiwittayakul N."/>
            <person name="Yukphan P."/>
            <person name="Charoenyingcharoen P."/>
            <person name="Tanasupawat S."/>
        </authorList>
    </citation>
    <scope>NUCLEOTIDE SEQUENCE [LARGE SCALE GENOMIC DNA]</scope>
    <source>
        <strain evidence="3 4">KSS8</strain>
    </source>
</reference>
<dbReference type="EMBL" id="JAMSKV010000001">
    <property type="protein sequence ID" value="MCQ8277145.1"/>
    <property type="molecule type" value="Genomic_DNA"/>
</dbReference>
<dbReference type="PANTHER" id="PTHR44757">
    <property type="entry name" value="DIGUANYLATE CYCLASE DGCP"/>
    <property type="match status" value="1"/>
</dbReference>
<organism evidence="3 4">
    <name type="scientific">Endosaccharibacter trunci</name>
    <dbReference type="NCBI Taxonomy" id="2812733"/>
    <lineage>
        <taxon>Bacteria</taxon>
        <taxon>Pseudomonadati</taxon>
        <taxon>Pseudomonadota</taxon>
        <taxon>Alphaproteobacteria</taxon>
        <taxon>Acetobacterales</taxon>
        <taxon>Acetobacteraceae</taxon>
        <taxon>Endosaccharibacter</taxon>
    </lineage>
</organism>
<dbReference type="CDD" id="cd01949">
    <property type="entry name" value="GGDEF"/>
    <property type="match status" value="1"/>
</dbReference>
<dbReference type="PROSITE" id="PS50887">
    <property type="entry name" value="GGDEF"/>
    <property type="match status" value="1"/>
</dbReference>
<dbReference type="SUPFAM" id="SSF55073">
    <property type="entry name" value="Nucleotide cyclase"/>
    <property type="match status" value="1"/>
</dbReference>
<dbReference type="Pfam" id="PF00990">
    <property type="entry name" value="GGDEF"/>
    <property type="match status" value="1"/>
</dbReference>
<evidence type="ECO:0000256" key="1">
    <source>
        <dbReference type="SAM" id="Phobius"/>
    </source>
</evidence>
<name>A0ABT1W2Q8_9PROT</name>
<feature type="transmembrane region" description="Helical" evidence="1">
    <location>
        <begin position="143"/>
        <end position="161"/>
    </location>
</feature>
<feature type="transmembrane region" description="Helical" evidence="1">
    <location>
        <begin position="20"/>
        <end position="46"/>
    </location>
</feature>
<comment type="caution">
    <text evidence="3">The sequence shown here is derived from an EMBL/GenBank/DDBJ whole genome shotgun (WGS) entry which is preliminary data.</text>
</comment>
<evidence type="ECO:0000259" key="2">
    <source>
        <dbReference type="PROSITE" id="PS50887"/>
    </source>
</evidence>
<evidence type="ECO:0000313" key="3">
    <source>
        <dbReference type="EMBL" id="MCQ8277145.1"/>
    </source>
</evidence>
<dbReference type="InterPro" id="IPR029787">
    <property type="entry name" value="Nucleotide_cyclase"/>
</dbReference>
<evidence type="ECO:0000313" key="4">
    <source>
        <dbReference type="Proteomes" id="UP001524587"/>
    </source>
</evidence>
<dbReference type="NCBIfam" id="TIGR00254">
    <property type="entry name" value="GGDEF"/>
    <property type="match status" value="1"/>
</dbReference>
<dbReference type="Proteomes" id="UP001524587">
    <property type="component" value="Unassembled WGS sequence"/>
</dbReference>
<keyword evidence="1" id="KW-0812">Transmembrane</keyword>
<dbReference type="SMART" id="SM00267">
    <property type="entry name" value="GGDEF"/>
    <property type="match status" value="1"/>
</dbReference>
<sequence length="371" mass="40193">MMDAPPRKGRKVSSDIYKVLVGDLAFSTVPTTIMGVTLVLICLVVGGIEGEWFLLAIACGSVLGMTGKLTIMARQRRLIRKETVTFFQARLFATQHFMATQLTAICVAGTSWWIFVYCSNEWHMLAAALLFAYGSGVVGRLSVLPMLAIPALVVATVPGIITCAMDNDIPHRLSSLIFVVFLLGSFETVRHLHRRAVRHITMELDMATLARKDSLTGLLNRLGFREALRSRSVRPSDRLVIHCLDLDGFKAVNDQLGHAAGDDLLVQVAHRIRTLSDDIVVGRLGGDEFAILQTGLTRPQDASALASRIVEALSQPFVLDGRAVSISCSLGFAVDRAGNADFDIMLRDADAASYTVKRAGGGAAMASQPRP</sequence>
<dbReference type="Gene3D" id="3.30.70.270">
    <property type="match status" value="1"/>
</dbReference>
<proteinExistence type="predicted"/>
<accession>A0ABT1W2Q8</accession>
<feature type="transmembrane region" description="Helical" evidence="1">
    <location>
        <begin position="52"/>
        <end position="71"/>
    </location>
</feature>
<keyword evidence="4" id="KW-1185">Reference proteome</keyword>